<dbReference type="InterPro" id="IPR029021">
    <property type="entry name" value="Prot-tyrosine_phosphatase-like"/>
</dbReference>
<evidence type="ECO:0000256" key="1">
    <source>
        <dbReference type="SAM" id="MobiDB-lite"/>
    </source>
</evidence>
<dbReference type="OMA" id="CCIDSET"/>
<gene>
    <name evidence="2" type="ORF">LOTGIDRAFT_174629</name>
</gene>
<dbReference type="InterPro" id="IPR050561">
    <property type="entry name" value="PTP"/>
</dbReference>
<dbReference type="STRING" id="225164.V4C650"/>
<dbReference type="EMBL" id="KB201338">
    <property type="protein sequence ID" value="ESO97104.1"/>
    <property type="molecule type" value="Genomic_DNA"/>
</dbReference>
<dbReference type="CTD" id="20242829"/>
<dbReference type="Proteomes" id="UP000030746">
    <property type="component" value="Unassembled WGS sequence"/>
</dbReference>
<dbReference type="HOGENOM" id="CLU_1697515_0_0_1"/>
<evidence type="ECO:0000313" key="2">
    <source>
        <dbReference type="EMBL" id="ESO97104.1"/>
    </source>
</evidence>
<evidence type="ECO:0000313" key="3">
    <source>
        <dbReference type="Proteomes" id="UP000030746"/>
    </source>
</evidence>
<name>V4C650_LOTGI</name>
<dbReference type="OrthoDB" id="542013at2759"/>
<accession>V4C650</accession>
<sequence>MDPDEDEHIHPGQEQLHVSEAYDKIKDSKPSAKGGRLTDRARRIVKHDNVCSVFCGGKKCKYCCPDNWSKEQMAVDGLFSHWVTDNILAMARPTNSGIQKYKIVDQFLQMNIKTIINLQQPGEHAYCGDGNDKTGFSYNSQLFMEKEIFFYNFGW</sequence>
<reference evidence="2 3" key="1">
    <citation type="journal article" date="2013" name="Nature">
        <title>Insights into bilaterian evolution from three spiralian genomes.</title>
        <authorList>
            <person name="Simakov O."/>
            <person name="Marletaz F."/>
            <person name="Cho S.J."/>
            <person name="Edsinger-Gonzales E."/>
            <person name="Havlak P."/>
            <person name="Hellsten U."/>
            <person name="Kuo D.H."/>
            <person name="Larsson T."/>
            <person name="Lv J."/>
            <person name="Arendt D."/>
            <person name="Savage R."/>
            <person name="Osoegawa K."/>
            <person name="de Jong P."/>
            <person name="Grimwood J."/>
            <person name="Chapman J.A."/>
            <person name="Shapiro H."/>
            <person name="Aerts A."/>
            <person name="Otillar R.P."/>
            <person name="Terry A.Y."/>
            <person name="Boore J.L."/>
            <person name="Grigoriev I.V."/>
            <person name="Lindberg D.R."/>
            <person name="Seaver E.C."/>
            <person name="Weisblat D.A."/>
            <person name="Putnam N.H."/>
            <person name="Rokhsar D.S."/>
        </authorList>
    </citation>
    <scope>NUCLEOTIDE SEQUENCE [LARGE SCALE GENOMIC DNA]</scope>
</reference>
<dbReference type="SUPFAM" id="SSF52799">
    <property type="entry name" value="(Phosphotyrosine protein) phosphatases II"/>
    <property type="match status" value="1"/>
</dbReference>
<feature type="region of interest" description="Disordered" evidence="1">
    <location>
        <begin position="1"/>
        <end position="39"/>
    </location>
</feature>
<proteinExistence type="predicted"/>
<dbReference type="PANTHER" id="PTHR23339">
    <property type="entry name" value="TYROSINE SPECIFIC PROTEIN PHOSPHATASE AND DUAL SPECIFICITY PROTEIN PHOSPHATASE"/>
    <property type="match status" value="1"/>
</dbReference>
<keyword evidence="3" id="KW-1185">Reference proteome</keyword>
<dbReference type="KEGG" id="lgi:LOTGIDRAFT_174629"/>
<dbReference type="RefSeq" id="XP_009052218.1">
    <property type="nucleotide sequence ID" value="XM_009053970.1"/>
</dbReference>
<dbReference type="GeneID" id="20242829"/>
<organism evidence="2 3">
    <name type="scientific">Lottia gigantea</name>
    <name type="common">Giant owl limpet</name>
    <dbReference type="NCBI Taxonomy" id="225164"/>
    <lineage>
        <taxon>Eukaryota</taxon>
        <taxon>Metazoa</taxon>
        <taxon>Spiralia</taxon>
        <taxon>Lophotrochozoa</taxon>
        <taxon>Mollusca</taxon>
        <taxon>Gastropoda</taxon>
        <taxon>Patellogastropoda</taxon>
        <taxon>Lottioidea</taxon>
        <taxon>Lottiidae</taxon>
        <taxon>Lottia</taxon>
    </lineage>
</organism>
<feature type="compositionally biased region" description="Basic and acidic residues" evidence="1">
    <location>
        <begin position="20"/>
        <end position="39"/>
    </location>
</feature>
<protein>
    <submittedName>
        <fullName evidence="2">Uncharacterized protein</fullName>
    </submittedName>
</protein>
<dbReference type="AlphaFoldDB" id="V4C650"/>